<reference evidence="2 3" key="1">
    <citation type="journal article" date="2019" name="Commun. Biol.">
        <title>The bagworm genome reveals a unique fibroin gene that provides high tensile strength.</title>
        <authorList>
            <person name="Kono N."/>
            <person name="Nakamura H."/>
            <person name="Ohtoshi R."/>
            <person name="Tomita M."/>
            <person name="Numata K."/>
            <person name="Arakawa K."/>
        </authorList>
    </citation>
    <scope>NUCLEOTIDE SEQUENCE [LARGE SCALE GENOMIC DNA]</scope>
</reference>
<comment type="caution">
    <text evidence="2">The sequence shown here is derived from an EMBL/GenBank/DDBJ whole genome shotgun (WGS) entry which is preliminary data.</text>
</comment>
<sequence>MYLENFPRVQRPRDKVEHGIAYSAARSPTHAGRAYFADTSSGFAIIYAMLYENLYSAPGDRFQRLANANSKRKRNSNNSQEPAPSTPSPGSKLDFLRVAAARGRHRVTAHITVII</sequence>
<dbReference type="Proteomes" id="UP000299102">
    <property type="component" value="Unassembled WGS sequence"/>
</dbReference>
<evidence type="ECO:0000256" key="1">
    <source>
        <dbReference type="SAM" id="MobiDB-lite"/>
    </source>
</evidence>
<gene>
    <name evidence="2" type="ORF">EVAR_7019_1</name>
</gene>
<protein>
    <submittedName>
        <fullName evidence="2">Uncharacterized protein</fullName>
    </submittedName>
</protein>
<evidence type="ECO:0000313" key="3">
    <source>
        <dbReference type="Proteomes" id="UP000299102"/>
    </source>
</evidence>
<feature type="region of interest" description="Disordered" evidence="1">
    <location>
        <begin position="66"/>
        <end position="92"/>
    </location>
</feature>
<evidence type="ECO:0000313" key="2">
    <source>
        <dbReference type="EMBL" id="GBP13686.1"/>
    </source>
</evidence>
<dbReference type="EMBL" id="BGZK01000058">
    <property type="protein sequence ID" value="GBP13686.1"/>
    <property type="molecule type" value="Genomic_DNA"/>
</dbReference>
<accession>A0A4C1THL1</accession>
<organism evidence="2 3">
    <name type="scientific">Eumeta variegata</name>
    <name type="common">Bagworm moth</name>
    <name type="synonym">Eumeta japonica</name>
    <dbReference type="NCBI Taxonomy" id="151549"/>
    <lineage>
        <taxon>Eukaryota</taxon>
        <taxon>Metazoa</taxon>
        <taxon>Ecdysozoa</taxon>
        <taxon>Arthropoda</taxon>
        <taxon>Hexapoda</taxon>
        <taxon>Insecta</taxon>
        <taxon>Pterygota</taxon>
        <taxon>Neoptera</taxon>
        <taxon>Endopterygota</taxon>
        <taxon>Lepidoptera</taxon>
        <taxon>Glossata</taxon>
        <taxon>Ditrysia</taxon>
        <taxon>Tineoidea</taxon>
        <taxon>Psychidae</taxon>
        <taxon>Oiketicinae</taxon>
        <taxon>Eumeta</taxon>
    </lineage>
</organism>
<name>A0A4C1THL1_EUMVA</name>
<keyword evidence="3" id="KW-1185">Reference proteome</keyword>
<proteinExistence type="predicted"/>
<dbReference type="AlphaFoldDB" id="A0A4C1THL1"/>